<evidence type="ECO:0000313" key="1">
    <source>
        <dbReference type="EMBL" id="CAB4281210.1"/>
    </source>
</evidence>
<protein>
    <submittedName>
        <fullName evidence="1">Uncharacterized protein</fullName>
    </submittedName>
</protein>
<sequence length="86" mass="9894">MENRKAPISERVKLKDLDNLWNLPNDFLIKFCLSCPLKRWWQLVELVLSNIPLLVEVSISERDDMVINTPTSSGTLLNTNSIQVPE</sequence>
<evidence type="ECO:0000313" key="2">
    <source>
        <dbReference type="Proteomes" id="UP000507222"/>
    </source>
</evidence>
<reference evidence="1 2" key="1">
    <citation type="submission" date="2020-05" db="EMBL/GenBank/DDBJ databases">
        <authorList>
            <person name="Campoy J."/>
            <person name="Schneeberger K."/>
            <person name="Spophaly S."/>
        </authorList>
    </citation>
    <scope>NUCLEOTIDE SEQUENCE [LARGE SCALE GENOMIC DNA]</scope>
    <source>
        <strain evidence="1">PruArmRojPasFocal</strain>
    </source>
</reference>
<gene>
    <name evidence="1" type="ORF">CURHAP_LOCUS34241</name>
</gene>
<organism evidence="1 2">
    <name type="scientific">Prunus armeniaca</name>
    <name type="common">Apricot</name>
    <name type="synonym">Armeniaca vulgaris</name>
    <dbReference type="NCBI Taxonomy" id="36596"/>
    <lineage>
        <taxon>Eukaryota</taxon>
        <taxon>Viridiplantae</taxon>
        <taxon>Streptophyta</taxon>
        <taxon>Embryophyta</taxon>
        <taxon>Tracheophyta</taxon>
        <taxon>Spermatophyta</taxon>
        <taxon>Magnoliopsida</taxon>
        <taxon>eudicotyledons</taxon>
        <taxon>Gunneridae</taxon>
        <taxon>Pentapetalae</taxon>
        <taxon>rosids</taxon>
        <taxon>fabids</taxon>
        <taxon>Rosales</taxon>
        <taxon>Rosaceae</taxon>
        <taxon>Amygdaloideae</taxon>
        <taxon>Amygdaleae</taxon>
        <taxon>Prunus</taxon>
    </lineage>
</organism>
<accession>A0A6J5UX68</accession>
<dbReference type="AlphaFoldDB" id="A0A6J5UX68"/>
<dbReference type="EMBL" id="CAEKDK010000005">
    <property type="protein sequence ID" value="CAB4281210.1"/>
    <property type="molecule type" value="Genomic_DNA"/>
</dbReference>
<proteinExistence type="predicted"/>
<name>A0A6J5UX68_PRUAR</name>
<dbReference type="Proteomes" id="UP000507222">
    <property type="component" value="Unassembled WGS sequence"/>
</dbReference>